<reference evidence="6" key="1">
    <citation type="submission" date="2018-09" db="EMBL/GenBank/DDBJ databases">
        <title>Chryseolinea sp. KIS68-18 isolated from soil.</title>
        <authorList>
            <person name="Weon H.-Y."/>
            <person name="Kwon S.-W."/>
            <person name="Lee S.A."/>
        </authorList>
    </citation>
    <scope>NUCLEOTIDE SEQUENCE [LARGE SCALE GENOMIC DNA]</scope>
    <source>
        <strain evidence="6">KIS68-18</strain>
    </source>
</reference>
<gene>
    <name evidence="5" type="ORF">D4L85_20725</name>
</gene>
<dbReference type="OrthoDB" id="1727128at2"/>
<dbReference type="RefSeq" id="WP_119756102.1">
    <property type="nucleotide sequence ID" value="NZ_CP032382.1"/>
</dbReference>
<dbReference type="Proteomes" id="UP000266183">
    <property type="component" value="Chromosome"/>
</dbReference>
<dbReference type="AlphaFoldDB" id="A0A385SPB5"/>
<evidence type="ECO:0000256" key="2">
    <source>
        <dbReference type="ARBA" id="ARBA00023125"/>
    </source>
</evidence>
<dbReference type="PANTHER" id="PTHR44688">
    <property type="entry name" value="DNA-BINDING TRANSCRIPTIONAL ACTIVATOR DEVR_DOSR"/>
    <property type="match status" value="1"/>
</dbReference>
<feature type="domain" description="HTH luxR-type" evidence="4">
    <location>
        <begin position="80"/>
        <end position="145"/>
    </location>
</feature>
<proteinExistence type="predicted"/>
<keyword evidence="2" id="KW-0238">DNA-binding</keyword>
<evidence type="ECO:0000313" key="6">
    <source>
        <dbReference type="Proteomes" id="UP000266183"/>
    </source>
</evidence>
<dbReference type="InterPro" id="IPR000792">
    <property type="entry name" value="Tscrpt_reg_LuxR_C"/>
</dbReference>
<keyword evidence="3" id="KW-0804">Transcription</keyword>
<dbReference type="CDD" id="cd06170">
    <property type="entry name" value="LuxR_C_like"/>
    <property type="match status" value="1"/>
</dbReference>
<protein>
    <submittedName>
        <fullName evidence="5">LuxR family transcriptional regulator</fullName>
    </submittedName>
</protein>
<keyword evidence="1" id="KW-0805">Transcription regulation</keyword>
<dbReference type="Gene3D" id="1.10.10.10">
    <property type="entry name" value="Winged helix-like DNA-binding domain superfamily/Winged helix DNA-binding domain"/>
    <property type="match status" value="1"/>
</dbReference>
<dbReference type="PRINTS" id="PR00038">
    <property type="entry name" value="HTHLUXR"/>
</dbReference>
<accession>A0A385SPB5</accession>
<dbReference type="SUPFAM" id="SSF46894">
    <property type="entry name" value="C-terminal effector domain of the bipartite response regulators"/>
    <property type="match status" value="1"/>
</dbReference>
<name>A0A385SPB5_9BACT</name>
<dbReference type="PANTHER" id="PTHR44688:SF16">
    <property type="entry name" value="DNA-BINDING TRANSCRIPTIONAL ACTIVATOR DEVR_DOSR"/>
    <property type="match status" value="1"/>
</dbReference>
<dbReference type="KEGG" id="chk:D4L85_20725"/>
<dbReference type="Pfam" id="PF00196">
    <property type="entry name" value="GerE"/>
    <property type="match status" value="1"/>
</dbReference>
<evidence type="ECO:0000256" key="1">
    <source>
        <dbReference type="ARBA" id="ARBA00023015"/>
    </source>
</evidence>
<dbReference type="PROSITE" id="PS50043">
    <property type="entry name" value="HTH_LUXR_2"/>
    <property type="match status" value="1"/>
</dbReference>
<dbReference type="GO" id="GO:0006355">
    <property type="term" value="P:regulation of DNA-templated transcription"/>
    <property type="evidence" value="ECO:0007669"/>
    <property type="project" value="InterPro"/>
</dbReference>
<dbReference type="PROSITE" id="PS00622">
    <property type="entry name" value="HTH_LUXR_1"/>
    <property type="match status" value="1"/>
</dbReference>
<evidence type="ECO:0000259" key="4">
    <source>
        <dbReference type="PROSITE" id="PS50043"/>
    </source>
</evidence>
<evidence type="ECO:0000256" key="3">
    <source>
        <dbReference type="ARBA" id="ARBA00023163"/>
    </source>
</evidence>
<keyword evidence="6" id="KW-1185">Reference proteome</keyword>
<organism evidence="5 6">
    <name type="scientific">Chryseolinea soli</name>
    <dbReference type="NCBI Taxonomy" id="2321403"/>
    <lineage>
        <taxon>Bacteria</taxon>
        <taxon>Pseudomonadati</taxon>
        <taxon>Bacteroidota</taxon>
        <taxon>Cytophagia</taxon>
        <taxon>Cytophagales</taxon>
        <taxon>Fulvivirgaceae</taxon>
        <taxon>Chryseolinea</taxon>
    </lineage>
</organism>
<dbReference type="InterPro" id="IPR016032">
    <property type="entry name" value="Sig_transdc_resp-reg_C-effctor"/>
</dbReference>
<dbReference type="EMBL" id="CP032382">
    <property type="protein sequence ID" value="AYB32854.1"/>
    <property type="molecule type" value="Genomic_DNA"/>
</dbReference>
<evidence type="ECO:0000313" key="5">
    <source>
        <dbReference type="EMBL" id="AYB32854.1"/>
    </source>
</evidence>
<dbReference type="InterPro" id="IPR036388">
    <property type="entry name" value="WH-like_DNA-bd_sf"/>
</dbReference>
<dbReference type="GO" id="GO:0003677">
    <property type="term" value="F:DNA binding"/>
    <property type="evidence" value="ECO:0007669"/>
    <property type="project" value="UniProtKB-KW"/>
</dbReference>
<sequence>MAIRLFVNFLDKENRLVEKVDFFCLSGKPCCDDLELIKKIAEVLTTLKSHVLSTDIFIEAKLDDPQLALHKLRKQVRYETSVYQEKLSSREVEVLSLIMQGLTNKDISERLFISFETVRSHRKSILKKIGVKNTAALVSYYNQAFFDHTD</sequence>
<dbReference type="SMART" id="SM00421">
    <property type="entry name" value="HTH_LUXR"/>
    <property type="match status" value="1"/>
</dbReference>